<evidence type="ECO:0000313" key="2">
    <source>
        <dbReference type="Proteomes" id="UP000240855"/>
    </source>
</evidence>
<protein>
    <submittedName>
        <fullName evidence="1">Putative Rz-like protein</fullName>
    </submittedName>
</protein>
<dbReference type="Proteomes" id="UP000240855">
    <property type="component" value="Segment"/>
</dbReference>
<organism evidence="1 2">
    <name type="scientific">Pseudomonas phage phiNV3</name>
    <dbReference type="NCBI Taxonomy" id="2079544"/>
    <lineage>
        <taxon>Viruses</taxon>
        <taxon>Duplodnaviria</taxon>
        <taxon>Heunggongvirae</taxon>
        <taxon>Uroviricota</taxon>
        <taxon>Caudoviricetes</taxon>
        <taxon>Autographivirales</taxon>
        <taxon>Autoscriptoviridae</taxon>
        <taxon>Krylovirinae</taxon>
        <taxon>Kirikabuvirus</taxon>
        <taxon>Kirikabuvirus NV3</taxon>
    </lineage>
</organism>
<reference evidence="1 2" key="1">
    <citation type="submission" date="2018-01" db="EMBL/GenBank/DDBJ databases">
        <title>Genome of phiNV3, a phiKMVvirus-like phage infecting Pseudomonas agarici.</title>
        <authorList>
            <person name="Storey N.H."/>
        </authorList>
    </citation>
    <scope>NUCLEOTIDE SEQUENCE [LARGE SCALE GENOMIC DNA]</scope>
</reference>
<accession>A0A2P0ZLN0</accession>
<gene>
    <name evidence="1" type="ORF">phiNV3_p45</name>
</gene>
<sequence length="110" mass="11782">MRYAIIAVLVLATIAGLSSWGFVQAYSALQVANHDKVVLTDALAAEQERTARIQLTVLELEQRNAPHRAALQGALRSDPTWSAGAVPDPVVDGLCNRPGVRCKPRTVPAP</sequence>
<proteinExistence type="predicted"/>
<evidence type="ECO:0000313" key="1">
    <source>
        <dbReference type="EMBL" id="AVH86154.1"/>
    </source>
</evidence>
<dbReference type="EMBL" id="MG845683">
    <property type="protein sequence ID" value="AVH86154.1"/>
    <property type="molecule type" value="Genomic_DNA"/>
</dbReference>
<keyword evidence="2" id="KW-1185">Reference proteome</keyword>
<name>A0A2P0ZLN0_9CAUD</name>